<sequence>MNPIRLWVEYYKLLNNLVGLFEDIKLDWVYLHDTPIPSVTATSTYSAKQPKFSQSFFKEEMFQPPDNLHGPKKKILGDSASAHCWLLSSLSSTTTPHSSSTGLLSIHSPPSLLFVLGIAPIQVQDLVLGLAELHQVPTAVGKDEARKPYKYDCLDSENVKPVTEIELKATQDGIPSLQCVTCTTQISATSKPRECLSPTVHVANEDVKQRWSQN</sequence>
<reference evidence="1 2" key="1">
    <citation type="submission" date="2018-07" db="EMBL/GenBank/DDBJ databases">
        <title>A high quality draft genome assembly of the barn swallow (H. rustica rustica).</title>
        <authorList>
            <person name="Formenti G."/>
            <person name="Chiara M."/>
            <person name="Poveda L."/>
            <person name="Francoijs K.-J."/>
            <person name="Bonisoli-Alquati A."/>
            <person name="Canova L."/>
            <person name="Gianfranceschi L."/>
            <person name="Horner D.S."/>
            <person name="Saino N."/>
        </authorList>
    </citation>
    <scope>NUCLEOTIDE SEQUENCE [LARGE SCALE GENOMIC DNA]</scope>
    <source>
        <strain evidence="1">Chelidonia</strain>
        <tissue evidence="1">Blood</tissue>
    </source>
</reference>
<protein>
    <submittedName>
        <fullName evidence="1">Uncharacterized protein</fullName>
    </submittedName>
</protein>
<name>A0A3M0L2B1_HIRRU</name>
<accession>A0A3M0L2B1</accession>
<dbReference type="AlphaFoldDB" id="A0A3M0L2B1"/>
<dbReference type="EMBL" id="QRBI01000099">
    <property type="protein sequence ID" value="RMC17160.1"/>
    <property type="molecule type" value="Genomic_DNA"/>
</dbReference>
<comment type="caution">
    <text evidence="1">The sequence shown here is derived from an EMBL/GenBank/DDBJ whole genome shotgun (WGS) entry which is preliminary data.</text>
</comment>
<evidence type="ECO:0000313" key="2">
    <source>
        <dbReference type="Proteomes" id="UP000269221"/>
    </source>
</evidence>
<dbReference type="Proteomes" id="UP000269221">
    <property type="component" value="Unassembled WGS sequence"/>
</dbReference>
<gene>
    <name evidence="1" type="ORF">DUI87_05737</name>
</gene>
<organism evidence="1 2">
    <name type="scientific">Hirundo rustica rustica</name>
    <dbReference type="NCBI Taxonomy" id="333673"/>
    <lineage>
        <taxon>Eukaryota</taxon>
        <taxon>Metazoa</taxon>
        <taxon>Chordata</taxon>
        <taxon>Craniata</taxon>
        <taxon>Vertebrata</taxon>
        <taxon>Euteleostomi</taxon>
        <taxon>Archelosauria</taxon>
        <taxon>Archosauria</taxon>
        <taxon>Dinosauria</taxon>
        <taxon>Saurischia</taxon>
        <taxon>Theropoda</taxon>
        <taxon>Coelurosauria</taxon>
        <taxon>Aves</taxon>
        <taxon>Neognathae</taxon>
        <taxon>Neoaves</taxon>
        <taxon>Telluraves</taxon>
        <taxon>Australaves</taxon>
        <taxon>Passeriformes</taxon>
        <taxon>Sylvioidea</taxon>
        <taxon>Hirundinidae</taxon>
        <taxon>Hirundo</taxon>
    </lineage>
</organism>
<proteinExistence type="predicted"/>
<keyword evidence="2" id="KW-1185">Reference proteome</keyword>
<evidence type="ECO:0000313" key="1">
    <source>
        <dbReference type="EMBL" id="RMC17160.1"/>
    </source>
</evidence>